<keyword evidence="2" id="KW-1185">Reference proteome</keyword>
<name>A0ABV3T9P8_9GAMM</name>
<comment type="caution">
    <text evidence="1">The sequence shown here is derived from an EMBL/GenBank/DDBJ whole genome shotgun (WGS) entry which is preliminary data.</text>
</comment>
<dbReference type="NCBIfam" id="TIGR03172">
    <property type="entry name" value="selenium cofactor biosynthesis protein YqeC"/>
    <property type="match status" value="1"/>
</dbReference>
<dbReference type="EMBL" id="JBAKFF010000001">
    <property type="protein sequence ID" value="MEX0431419.1"/>
    <property type="molecule type" value="Genomic_DNA"/>
</dbReference>
<evidence type="ECO:0000313" key="2">
    <source>
        <dbReference type="Proteomes" id="UP001556637"/>
    </source>
</evidence>
<gene>
    <name evidence="1" type="primary">yqeC</name>
    <name evidence="1" type="ORF">V6X30_08400</name>
</gene>
<dbReference type="RefSeq" id="WP_367984168.1">
    <property type="nucleotide sequence ID" value="NZ_JBAKFF010000001.1"/>
</dbReference>
<accession>A0ABV3T9P8</accession>
<dbReference type="Pfam" id="PF19842">
    <property type="entry name" value="YqeC"/>
    <property type="match status" value="1"/>
</dbReference>
<dbReference type="Proteomes" id="UP001556637">
    <property type="component" value="Unassembled WGS sequence"/>
</dbReference>
<evidence type="ECO:0000313" key="1">
    <source>
        <dbReference type="EMBL" id="MEX0431419.1"/>
    </source>
</evidence>
<organism evidence="1 2">
    <name type="scientific">Spiribacter insolitus</name>
    <dbReference type="NCBI Taxonomy" id="3122417"/>
    <lineage>
        <taxon>Bacteria</taxon>
        <taxon>Pseudomonadati</taxon>
        <taxon>Pseudomonadota</taxon>
        <taxon>Gammaproteobacteria</taxon>
        <taxon>Chromatiales</taxon>
        <taxon>Ectothiorhodospiraceae</taxon>
        <taxon>Spiribacter</taxon>
    </lineage>
</organism>
<sequence length="259" mass="27160">MPGSLIDALGARSGIVCAVGAGGKKTILHRILADHPGRVGLTATVMSTFPDRGIVDARLITEPSELRQRVPGSARHHRRVAFARPGHKPGRVAGLDPDLVAELHARSHFDVSLVKSDGARMRGIKAPRADEPVVVRGCTTLISVVSAAVIGQALDERIAHRVERLGELLGTPTGTLITAVHIGGLISDEHGGRQRLGTARHIAVITHVDDGGRLVEARRAARIALDSATPPERVILASMTAADPIAEVIEPPPAGETAS</sequence>
<dbReference type="InterPro" id="IPR017587">
    <property type="entry name" value="YqeC"/>
</dbReference>
<proteinExistence type="predicted"/>
<reference evidence="1 2" key="1">
    <citation type="submission" date="2024-02" db="EMBL/GenBank/DDBJ databases">
        <title>New especies of Spiribacter isolated from saline water.</title>
        <authorList>
            <person name="Leon M.J."/>
            <person name="De La Haba R."/>
            <person name="Sanchez-Porro C."/>
            <person name="Ventosa A."/>
        </authorList>
    </citation>
    <scope>NUCLEOTIDE SEQUENCE [LARGE SCALE GENOMIC DNA]</scope>
    <source>
        <strain evidence="2">ag22IC4-189</strain>
    </source>
</reference>
<protein>
    <submittedName>
        <fullName evidence="1">Selenium cofactor biosynthesis protein YqeC</fullName>
    </submittedName>
</protein>